<dbReference type="InterPro" id="IPR007554">
    <property type="entry name" value="Glycerophosphate_synth"/>
</dbReference>
<dbReference type="EC" id="2.7.8.12" evidence="8"/>
<comment type="similarity">
    <text evidence="2">Belongs to the CDP-glycerol glycerophosphotransferase family.</text>
</comment>
<gene>
    <name evidence="8" type="ORF">BJ978_001992</name>
</gene>
<dbReference type="GO" id="GO:0005886">
    <property type="term" value="C:plasma membrane"/>
    <property type="evidence" value="ECO:0007669"/>
    <property type="project" value="UniProtKB-SubCell"/>
</dbReference>
<dbReference type="GO" id="GO:0019350">
    <property type="term" value="P:teichoic acid biosynthetic process"/>
    <property type="evidence" value="ECO:0007669"/>
    <property type="project" value="UniProtKB-KW"/>
</dbReference>
<reference evidence="8" key="1">
    <citation type="submission" date="2022-06" db="EMBL/GenBank/DDBJ databases">
        <title>Sequencing the genomes of 1000 actinobacteria strains.</title>
        <authorList>
            <person name="Klenk H.-P."/>
        </authorList>
    </citation>
    <scope>NUCLEOTIDE SEQUENCE</scope>
    <source>
        <strain evidence="8">DSM 22016</strain>
    </source>
</reference>
<dbReference type="AlphaFoldDB" id="A0A9X2H181"/>
<dbReference type="PANTHER" id="PTHR37316">
    <property type="entry name" value="TEICHOIC ACID GLYCEROL-PHOSPHATE PRIMASE"/>
    <property type="match status" value="1"/>
</dbReference>
<dbReference type="Pfam" id="PF04464">
    <property type="entry name" value="Glyphos_transf"/>
    <property type="match status" value="1"/>
</dbReference>
<name>A0A9X2H181_9MICO</name>
<dbReference type="Gene3D" id="3.40.50.11820">
    <property type="match status" value="1"/>
</dbReference>
<keyword evidence="9" id="KW-1185">Reference proteome</keyword>
<proteinExistence type="inferred from homology"/>
<dbReference type="Proteomes" id="UP001139722">
    <property type="component" value="Unassembled WGS sequence"/>
</dbReference>
<dbReference type="PANTHER" id="PTHR37316:SF3">
    <property type="entry name" value="TEICHOIC ACID GLYCEROL-PHOSPHATE TRANSFERASE"/>
    <property type="match status" value="1"/>
</dbReference>
<dbReference type="InterPro" id="IPR043149">
    <property type="entry name" value="TagF_N"/>
</dbReference>
<keyword evidence="6" id="KW-0472">Membrane</keyword>
<evidence type="ECO:0000259" key="7">
    <source>
        <dbReference type="Pfam" id="PF00535"/>
    </source>
</evidence>
<dbReference type="RefSeq" id="WP_197738225.1">
    <property type="nucleotide sequence ID" value="NZ_BAAANU010000015.1"/>
</dbReference>
<evidence type="ECO:0000256" key="3">
    <source>
        <dbReference type="ARBA" id="ARBA00022475"/>
    </source>
</evidence>
<evidence type="ECO:0000313" key="8">
    <source>
        <dbReference type="EMBL" id="MCP2371316.1"/>
    </source>
</evidence>
<dbReference type="Pfam" id="PF00535">
    <property type="entry name" value="Glycos_transf_2"/>
    <property type="match status" value="1"/>
</dbReference>
<evidence type="ECO:0000256" key="2">
    <source>
        <dbReference type="ARBA" id="ARBA00010488"/>
    </source>
</evidence>
<dbReference type="Gene3D" id="3.40.50.12580">
    <property type="match status" value="1"/>
</dbReference>
<sequence>MTRAFGAGPRAGLLSIVVPAYGVEQYIEACLRSLAKQNYRNIEILVIDDGSLDRSGDIARRMARRDPRIRVVRQENGGLSSARNTGAALARGEFITFIDSDDVVDRHVFTQAIDALRVTGSDFTVSPYRRKYRNSYPPAAPWVRSAHAIDRLGCTLEEFPEIQVNAVAWSKVYRRQFWIDAALQFPVGLLYEDQAVSARAYAMARSFDVLSRVSINWRMREDQSSISQQVTTPRNIADHWRAVKDSLDVLEEYGHTDARNVRVAQLLTNNLSEFFLLIREMPTDSWTGFVDFVRYLVGEAQDDATWNQIDARNKMLAHIVASGDQALALQFLEHDGWKRERYDAELRGDGLYARPSMDAIAESALPPAAFRLAPRESRLIAEMTRAGLENDHVTLSVMSYIEGLDLVASPPSARAELVPERGEAAEPLEVAWAVDELALAPRSSANVDRSGALLRVHVPIRMFQGHPENYRIRVELSAGGLTREALVTAPREYPRVPAIPIEGGLVVDLIRTSGNVTTFSCTAPRPSVATWSLEGSSLTVALTEGEFQAIALVSPRDRFGLRRREARVKRRAGKAEATLSVSSPGRRASRFGPGDWYLTARDSSGIWHWVGMESVVDTGARLTPLLTQTKTAHGHLVPATTATIRSEIDALITDVQLGDDGLQFTFASPRSVAVDAVSGTRRISLSVGSASDRLTLPLTISEFGRTSIPLPRGGYRVEAADGSASIDQRLHLQLPLRFKTPQHLITVRAHNWATLAVDIDVARPDGDRGSGNVERLRREAAITTTRRARRSVLFRCLYSESANDSALALHKRLLERGADLDLIWAARDYSIYVPEGGIRVIENSREYFEAFANADYIVVNVHQPDWFEKRDGQVVIETFHGYPFKANGTDWWRRLGFSPERIESFYRRADEWDYLVSPAPYATPYLRQFFRDDQAGSTEILELGYPRNDTLIDAESAQRRTAARGALGISETETAVLYAPTFRDYLSANDMSAARTNFLDTDDLLRRLGPGHRLLMRGHPFNARHQSEADRSAIDVTNHPDINDLILASDAAILDYSSLRFDYALTDKPMIFLTPDRERYFTERPGFFEYEPTAPGPLVTTTAEVAKLLADPIQLGQDWSTARADFRTAFTPLEDGEATDRLIDAVFAPRGDVTAPDDKSRAV</sequence>
<evidence type="ECO:0000256" key="6">
    <source>
        <dbReference type="ARBA" id="ARBA00023136"/>
    </source>
</evidence>
<evidence type="ECO:0000256" key="1">
    <source>
        <dbReference type="ARBA" id="ARBA00004202"/>
    </source>
</evidence>
<keyword evidence="3" id="KW-1003">Cell membrane</keyword>
<dbReference type="Gene3D" id="3.90.550.10">
    <property type="entry name" value="Spore Coat Polysaccharide Biosynthesis Protein SpsA, Chain A"/>
    <property type="match status" value="1"/>
</dbReference>
<dbReference type="SUPFAM" id="SSF53756">
    <property type="entry name" value="UDP-Glycosyltransferase/glycogen phosphorylase"/>
    <property type="match status" value="1"/>
</dbReference>
<evidence type="ECO:0000313" key="9">
    <source>
        <dbReference type="Proteomes" id="UP001139722"/>
    </source>
</evidence>
<keyword evidence="4 8" id="KW-0808">Transferase</keyword>
<dbReference type="EMBL" id="JAMZDY010000001">
    <property type="protein sequence ID" value="MCP2371316.1"/>
    <property type="molecule type" value="Genomic_DNA"/>
</dbReference>
<dbReference type="InterPro" id="IPR051612">
    <property type="entry name" value="Teichoic_Acid_Biosynth"/>
</dbReference>
<evidence type="ECO:0000256" key="4">
    <source>
        <dbReference type="ARBA" id="ARBA00022679"/>
    </source>
</evidence>
<dbReference type="InterPro" id="IPR001173">
    <property type="entry name" value="Glyco_trans_2-like"/>
</dbReference>
<comment type="caution">
    <text evidence="8">The sequence shown here is derived from an EMBL/GenBank/DDBJ whole genome shotgun (WGS) entry which is preliminary data.</text>
</comment>
<accession>A0A9X2H181</accession>
<keyword evidence="5" id="KW-0777">Teichoic acid biosynthesis</keyword>
<dbReference type="GO" id="GO:0047355">
    <property type="term" value="F:CDP-glycerol glycerophosphotransferase activity"/>
    <property type="evidence" value="ECO:0007669"/>
    <property type="project" value="UniProtKB-EC"/>
</dbReference>
<feature type="domain" description="Glycosyltransferase 2-like" evidence="7">
    <location>
        <begin position="15"/>
        <end position="137"/>
    </location>
</feature>
<organism evidence="8 9">
    <name type="scientific">Agromyces terreus</name>
    <dbReference type="NCBI Taxonomy" id="424795"/>
    <lineage>
        <taxon>Bacteria</taxon>
        <taxon>Bacillati</taxon>
        <taxon>Actinomycetota</taxon>
        <taxon>Actinomycetes</taxon>
        <taxon>Micrococcales</taxon>
        <taxon>Microbacteriaceae</taxon>
        <taxon>Agromyces</taxon>
    </lineage>
</organism>
<comment type="subcellular location">
    <subcellularLocation>
        <location evidence="1">Cell membrane</location>
        <topology evidence="1">Peripheral membrane protein</topology>
    </subcellularLocation>
</comment>
<dbReference type="SUPFAM" id="SSF53448">
    <property type="entry name" value="Nucleotide-diphospho-sugar transferases"/>
    <property type="match status" value="1"/>
</dbReference>
<protein>
    <submittedName>
        <fullName evidence="8">CDP-glycerol glycerophosphotransferase</fullName>
        <ecNumber evidence="8">2.7.8.12</ecNumber>
    </submittedName>
</protein>
<evidence type="ECO:0000256" key="5">
    <source>
        <dbReference type="ARBA" id="ARBA00022944"/>
    </source>
</evidence>
<dbReference type="CDD" id="cd00761">
    <property type="entry name" value="Glyco_tranf_GTA_type"/>
    <property type="match status" value="1"/>
</dbReference>
<dbReference type="InterPro" id="IPR029044">
    <property type="entry name" value="Nucleotide-diphossugar_trans"/>
</dbReference>
<dbReference type="InterPro" id="IPR043148">
    <property type="entry name" value="TagF_C"/>
</dbReference>